<protein>
    <submittedName>
        <fullName evidence="2">Uncharacterized protein</fullName>
    </submittedName>
</protein>
<gene>
    <name evidence="2" type="ORF">BB559_005076</name>
</gene>
<feature type="compositionally biased region" description="Low complexity" evidence="1">
    <location>
        <begin position="113"/>
        <end position="130"/>
    </location>
</feature>
<dbReference type="Proteomes" id="UP000245699">
    <property type="component" value="Unassembled WGS sequence"/>
</dbReference>
<evidence type="ECO:0000256" key="1">
    <source>
        <dbReference type="SAM" id="MobiDB-lite"/>
    </source>
</evidence>
<feature type="region of interest" description="Disordered" evidence="1">
    <location>
        <begin position="108"/>
        <end position="130"/>
    </location>
</feature>
<keyword evidence="3" id="KW-1185">Reference proteome</keyword>
<accession>A0A2T9YAZ3</accession>
<name>A0A2T9YAZ3_9FUNG</name>
<comment type="caution">
    <text evidence="2">The sequence shown here is derived from an EMBL/GenBank/DDBJ whole genome shotgun (WGS) entry which is preliminary data.</text>
</comment>
<reference evidence="2 3" key="1">
    <citation type="journal article" date="2018" name="MBio">
        <title>Comparative Genomics Reveals the Core Gene Toolbox for the Fungus-Insect Symbiosis.</title>
        <authorList>
            <person name="Wang Y."/>
            <person name="Stata M."/>
            <person name="Wang W."/>
            <person name="Stajich J.E."/>
            <person name="White M.M."/>
            <person name="Moncalvo J.M."/>
        </authorList>
    </citation>
    <scope>NUCLEOTIDE SEQUENCE [LARGE SCALE GENOMIC DNA]</scope>
    <source>
        <strain evidence="2 3">AUS-77-4</strain>
    </source>
</reference>
<evidence type="ECO:0000313" key="3">
    <source>
        <dbReference type="Proteomes" id="UP000245699"/>
    </source>
</evidence>
<organism evidence="2 3">
    <name type="scientific">Furculomyces boomerangus</name>
    <dbReference type="NCBI Taxonomy" id="61424"/>
    <lineage>
        <taxon>Eukaryota</taxon>
        <taxon>Fungi</taxon>
        <taxon>Fungi incertae sedis</taxon>
        <taxon>Zoopagomycota</taxon>
        <taxon>Kickxellomycotina</taxon>
        <taxon>Harpellomycetes</taxon>
        <taxon>Harpellales</taxon>
        <taxon>Harpellaceae</taxon>
        <taxon>Furculomyces</taxon>
    </lineage>
</organism>
<evidence type="ECO:0000313" key="2">
    <source>
        <dbReference type="EMBL" id="PVU89516.1"/>
    </source>
</evidence>
<sequence length="130" mass="13981">MEIPEGLKPPKPWALGSTLSTQSGASINDILSQGRGLSGGVGSNPTLITIGDLAQMVERSLSMREVQGSIPWFSKKRSCGPMDKAFDYGSKDSRNVNKKQGSHVDFVLKGDSNTQNNVNNNITTDKLNKS</sequence>
<dbReference type="AlphaFoldDB" id="A0A2T9YAZ3"/>
<proteinExistence type="predicted"/>
<dbReference type="EMBL" id="MBFT01000536">
    <property type="protein sequence ID" value="PVU89516.1"/>
    <property type="molecule type" value="Genomic_DNA"/>
</dbReference>